<name>A0A1F6ATF0_9BACT</name>
<gene>
    <name evidence="1" type="ORF">A3A64_02895</name>
</gene>
<evidence type="ECO:0000313" key="1">
    <source>
        <dbReference type="EMBL" id="OGG27557.1"/>
    </source>
</evidence>
<evidence type="ECO:0000313" key="2">
    <source>
        <dbReference type="Proteomes" id="UP000178305"/>
    </source>
</evidence>
<dbReference type="Pfam" id="PF12441">
    <property type="entry name" value="CopG_antitoxin"/>
    <property type="match status" value="1"/>
</dbReference>
<reference evidence="1 2" key="1">
    <citation type="journal article" date="2016" name="Nat. Commun.">
        <title>Thousands of microbial genomes shed light on interconnected biogeochemical processes in an aquifer system.</title>
        <authorList>
            <person name="Anantharaman K."/>
            <person name="Brown C.T."/>
            <person name="Hug L.A."/>
            <person name="Sharon I."/>
            <person name="Castelle C.J."/>
            <person name="Probst A.J."/>
            <person name="Thomas B.C."/>
            <person name="Singh A."/>
            <person name="Wilkins M.J."/>
            <person name="Karaoz U."/>
            <person name="Brodie E.L."/>
            <person name="Williams K.H."/>
            <person name="Hubbard S.S."/>
            <person name="Banfield J.F."/>
        </authorList>
    </citation>
    <scope>NUCLEOTIDE SEQUENCE [LARGE SCALE GENOMIC DNA]</scope>
</reference>
<dbReference type="Proteomes" id="UP000178305">
    <property type="component" value="Unassembled WGS sequence"/>
</dbReference>
<accession>A0A1F6ATF0</accession>
<dbReference type="EMBL" id="MFJY01000043">
    <property type="protein sequence ID" value="OGG27557.1"/>
    <property type="molecule type" value="Genomic_DNA"/>
</dbReference>
<proteinExistence type="predicted"/>
<organism evidence="1 2">
    <name type="scientific">Candidatus Gottesmanbacteria bacterium RIFCSPLOWO2_01_FULL_48_11</name>
    <dbReference type="NCBI Taxonomy" id="1798395"/>
    <lineage>
        <taxon>Bacteria</taxon>
        <taxon>Candidatus Gottesmaniibacteriota</taxon>
    </lineage>
</organism>
<comment type="caution">
    <text evidence="1">The sequence shown here is derived from an EMBL/GenBank/DDBJ whole genome shotgun (WGS) entry which is preliminary data.</text>
</comment>
<dbReference type="AlphaFoldDB" id="A0A1F6ATF0"/>
<protein>
    <submittedName>
        <fullName evidence="1">Uncharacterized protein</fullName>
    </submittedName>
</protein>
<sequence>MKKNTKKYRDPQPGANATREELAKFWDTHSFADYWDEFKPVKVRFAKNLSEGATIRFDDKTLTKLRKVAAKKGMGPTTLARMWILERLQASA</sequence>
<dbReference type="InterPro" id="IPR022148">
    <property type="entry name" value="CopG_antitoxin"/>
</dbReference>